<feature type="transmembrane region" description="Helical" evidence="1">
    <location>
        <begin position="12"/>
        <end position="37"/>
    </location>
</feature>
<accession>A0ABC8Y1X4</accession>
<organism evidence="2 3">
    <name type="scientific">Urochloa decumbens</name>
    <dbReference type="NCBI Taxonomy" id="240449"/>
    <lineage>
        <taxon>Eukaryota</taxon>
        <taxon>Viridiplantae</taxon>
        <taxon>Streptophyta</taxon>
        <taxon>Embryophyta</taxon>
        <taxon>Tracheophyta</taxon>
        <taxon>Spermatophyta</taxon>
        <taxon>Magnoliopsida</taxon>
        <taxon>Liliopsida</taxon>
        <taxon>Poales</taxon>
        <taxon>Poaceae</taxon>
        <taxon>PACMAD clade</taxon>
        <taxon>Panicoideae</taxon>
        <taxon>Panicodae</taxon>
        <taxon>Paniceae</taxon>
        <taxon>Melinidinae</taxon>
        <taxon>Urochloa</taxon>
    </lineage>
</organism>
<evidence type="ECO:0000313" key="3">
    <source>
        <dbReference type="Proteomes" id="UP001497457"/>
    </source>
</evidence>
<keyword evidence="1" id="KW-1133">Transmembrane helix</keyword>
<dbReference type="AlphaFoldDB" id="A0ABC8Y1X4"/>
<dbReference type="EMBL" id="OZ075125">
    <property type="protein sequence ID" value="CAL4935540.1"/>
    <property type="molecule type" value="Genomic_DNA"/>
</dbReference>
<keyword evidence="1" id="KW-0472">Membrane</keyword>
<keyword evidence="1" id="KW-0812">Transmembrane</keyword>
<protein>
    <submittedName>
        <fullName evidence="2">Uncharacterized protein</fullName>
    </submittedName>
</protein>
<sequence>MAAYAVVAAEDAAQLVSLLAPLLVVALVAAVVASAWADGGARGYAAAQVDAQAAEWARYVFGTEDAEPAAVASPLPVPWQAEHG</sequence>
<evidence type="ECO:0000313" key="2">
    <source>
        <dbReference type="EMBL" id="CAL4935540.1"/>
    </source>
</evidence>
<keyword evidence="3" id="KW-1185">Reference proteome</keyword>
<proteinExistence type="predicted"/>
<gene>
    <name evidence="2" type="ORF">URODEC1_LOCUS29343</name>
</gene>
<name>A0ABC8Y1X4_9POAL</name>
<reference evidence="2" key="1">
    <citation type="submission" date="2024-10" db="EMBL/GenBank/DDBJ databases">
        <authorList>
            <person name="Ryan C."/>
        </authorList>
    </citation>
    <scope>NUCLEOTIDE SEQUENCE [LARGE SCALE GENOMIC DNA]</scope>
</reference>
<evidence type="ECO:0000256" key="1">
    <source>
        <dbReference type="SAM" id="Phobius"/>
    </source>
</evidence>
<dbReference type="Proteomes" id="UP001497457">
    <property type="component" value="Chromosome 15b"/>
</dbReference>